<proteinExistence type="inferred from homology"/>
<evidence type="ECO:0000256" key="3">
    <source>
        <dbReference type="ARBA" id="ARBA00022679"/>
    </source>
</evidence>
<evidence type="ECO:0000256" key="8">
    <source>
        <dbReference type="ARBA" id="ARBA00022842"/>
    </source>
</evidence>
<evidence type="ECO:0008006" key="13">
    <source>
        <dbReference type="Google" id="ProtNLM"/>
    </source>
</evidence>
<dbReference type="SMART" id="SM01265">
    <property type="entry name" value="Mab-21"/>
    <property type="match status" value="2"/>
</dbReference>
<evidence type="ECO:0000313" key="12">
    <source>
        <dbReference type="Proteomes" id="UP000275408"/>
    </source>
</evidence>
<evidence type="ECO:0000313" key="11">
    <source>
        <dbReference type="EMBL" id="RMX38232.1"/>
    </source>
</evidence>
<evidence type="ECO:0000256" key="4">
    <source>
        <dbReference type="ARBA" id="ARBA00022695"/>
    </source>
</evidence>
<keyword evidence="3" id="KW-0808">Transferase</keyword>
<organism evidence="11 12">
    <name type="scientific">Pocillopora damicornis</name>
    <name type="common">Cauliflower coral</name>
    <name type="synonym">Millepora damicornis</name>
    <dbReference type="NCBI Taxonomy" id="46731"/>
    <lineage>
        <taxon>Eukaryota</taxon>
        <taxon>Metazoa</taxon>
        <taxon>Cnidaria</taxon>
        <taxon>Anthozoa</taxon>
        <taxon>Hexacorallia</taxon>
        <taxon>Scleractinia</taxon>
        <taxon>Astrocoeniina</taxon>
        <taxon>Pocilloporidae</taxon>
        <taxon>Pocillopora</taxon>
    </lineage>
</organism>
<evidence type="ECO:0000256" key="5">
    <source>
        <dbReference type="ARBA" id="ARBA00022723"/>
    </source>
</evidence>
<keyword evidence="7" id="KW-0067">ATP-binding</keyword>
<dbReference type="Proteomes" id="UP000275408">
    <property type="component" value="Unassembled WGS sequence"/>
</dbReference>
<dbReference type="GO" id="GO:0005524">
    <property type="term" value="F:ATP binding"/>
    <property type="evidence" value="ECO:0007669"/>
    <property type="project" value="UniProtKB-KW"/>
</dbReference>
<evidence type="ECO:0000256" key="1">
    <source>
        <dbReference type="ARBA" id="ARBA00001946"/>
    </source>
</evidence>
<dbReference type="OrthoDB" id="5968689at2759"/>
<evidence type="ECO:0000259" key="9">
    <source>
        <dbReference type="Pfam" id="PF03281"/>
    </source>
</evidence>
<name>A0A3M6TA15_POCDA</name>
<accession>A0A3M6TA15</accession>
<feature type="domain" description="Mab-21-like HhH/H2TH-like" evidence="10">
    <location>
        <begin position="340"/>
        <end position="434"/>
    </location>
</feature>
<dbReference type="Gene3D" id="1.10.1410.40">
    <property type="match status" value="2"/>
</dbReference>
<keyword evidence="12" id="KW-1185">Reference proteome</keyword>
<evidence type="ECO:0000256" key="2">
    <source>
        <dbReference type="ARBA" id="ARBA00008307"/>
    </source>
</evidence>
<feature type="non-terminal residue" evidence="11">
    <location>
        <position position="844"/>
    </location>
</feature>
<feature type="domain" description="Mab-21-like HhH/H2TH-like" evidence="10">
    <location>
        <begin position="714"/>
        <end position="808"/>
    </location>
</feature>
<feature type="domain" description="Mab-21-like nucleotidyltransferase" evidence="9">
    <location>
        <begin position="633"/>
        <end position="704"/>
    </location>
</feature>
<keyword evidence="4" id="KW-0548">Nucleotidyltransferase</keyword>
<reference evidence="11 12" key="1">
    <citation type="journal article" date="2018" name="Sci. Rep.">
        <title>Comparative analysis of the Pocillopora damicornis genome highlights role of immune system in coral evolution.</title>
        <authorList>
            <person name="Cunning R."/>
            <person name="Bay R.A."/>
            <person name="Gillette P."/>
            <person name="Baker A.C."/>
            <person name="Traylor-Knowles N."/>
        </authorList>
    </citation>
    <scope>NUCLEOTIDE SEQUENCE [LARGE SCALE GENOMIC DNA]</scope>
    <source>
        <strain evidence="11">RSMAS</strain>
        <tissue evidence="11">Whole animal</tissue>
    </source>
</reference>
<gene>
    <name evidence="11" type="ORF">pdam_00003396</name>
</gene>
<dbReference type="EMBL" id="RCHS01004038">
    <property type="protein sequence ID" value="RMX38232.1"/>
    <property type="molecule type" value="Genomic_DNA"/>
</dbReference>
<comment type="caution">
    <text evidence="11">The sequence shown here is derived from an EMBL/GenBank/DDBJ whole genome shotgun (WGS) entry which is preliminary data.</text>
</comment>
<keyword evidence="8" id="KW-0460">Magnesium</keyword>
<dbReference type="InterPro" id="IPR024810">
    <property type="entry name" value="MAB21L/cGLR"/>
</dbReference>
<evidence type="ECO:0000256" key="7">
    <source>
        <dbReference type="ARBA" id="ARBA00022840"/>
    </source>
</evidence>
<comment type="similarity">
    <text evidence="2">Belongs to the mab-21 family.</text>
</comment>
<dbReference type="Pfam" id="PF03281">
    <property type="entry name" value="Mab-21"/>
    <property type="match status" value="1"/>
</dbReference>
<dbReference type="AlphaFoldDB" id="A0A3M6TA15"/>
<comment type="cofactor">
    <cofactor evidence="1">
        <name>Mg(2+)</name>
        <dbReference type="ChEBI" id="CHEBI:18420"/>
    </cofactor>
</comment>
<dbReference type="Pfam" id="PF20266">
    <property type="entry name" value="Mab-21_C"/>
    <property type="match status" value="2"/>
</dbReference>
<dbReference type="InterPro" id="IPR046903">
    <property type="entry name" value="Mab-21-like_nuc_Trfase"/>
</dbReference>
<dbReference type="PANTHER" id="PTHR10656">
    <property type="entry name" value="CELL FATE DETERMINING PROTEIN MAB21-RELATED"/>
    <property type="match status" value="1"/>
</dbReference>
<dbReference type="InterPro" id="IPR046906">
    <property type="entry name" value="Mab-21_HhH/H2TH-like"/>
</dbReference>
<evidence type="ECO:0000259" key="10">
    <source>
        <dbReference type="Pfam" id="PF20266"/>
    </source>
</evidence>
<evidence type="ECO:0000256" key="6">
    <source>
        <dbReference type="ARBA" id="ARBA00022741"/>
    </source>
</evidence>
<sequence>MILTVICSLVFASLIVAFVFRFTQNGKPWEILSFFQISNTLHLEAAVRQYDDFFLLVPLQHRTILRAVKSFGKETDNCVLIGSAFEGCFLPKKINGRLEIAVECDFFVQLATPKAKESTGTFQYTQVDGKTHQVLVKMSDPSVIEWEHMGIDQTASYLRHCSDGFYIKRNFMQAMEGKIWNSLSKVYAKKPGGMEIVHRSETRQDVELSASLDVTFFKKICDHLDMLPLDPNTWSGNAMTTAQMLWVNLINWSSSFWPARIFKVHVVLECSWPAVAMENWLQRKRQWPTMKSVQEIALTPCYLHPLWDETGPAIDEEVMAFQITFGRAEFLLFSETGPKERQCIVILKALKEKYFHDSKVFTSHSIKMVFFWHLESTPLAERQEMGRGELLMHLLDKLTAFLESNNLPHFFNPHANLLEGLNACDISSTLKELKRVQRNLLDYLTSELFQEEWLRANGDDLVKKVLQFLTKAKTLQLQQLEIERALFKYENFLFLNMAQHKVIFEAIMERISSQLHKTVLPVGSMFEGCHIAKCTDDGRIIQEMDFMLILPDVIATEGDSEPLKCVSVEGPNPGYVNLKVLDATRISIQDTPALKDLPINMLIWPDSDAWPDTAVGALFDTLSAIQGSQNGSSWENQIIDIAPAILCQVPADIKDAWLRRRRCWPDQRLVETVSSLQSYLLAKPHPHTTNKLLEWRFSFSSAELLLSSAMVPWQKQVLMVVKALRRKYLQEPKLVASYHLKTVMFWVLESMPKQTRESCGRGALLLSLIDKLLSCLKAKNLPHFFIPENNMFSHYEDVDILTVLSKVQSMRENLPIYLTEDLFTAAVTEEREEKEFEDTYWGTI</sequence>
<dbReference type="GO" id="GO:0046872">
    <property type="term" value="F:metal ion binding"/>
    <property type="evidence" value="ECO:0007669"/>
    <property type="project" value="UniProtKB-KW"/>
</dbReference>
<protein>
    <recommendedName>
        <fullName evidence="13">Mab-21-like HhH/H2TH-like domain-containing protein</fullName>
    </recommendedName>
</protein>
<dbReference type="GO" id="GO:0016779">
    <property type="term" value="F:nucleotidyltransferase activity"/>
    <property type="evidence" value="ECO:0007669"/>
    <property type="project" value="UniProtKB-KW"/>
</dbReference>
<keyword evidence="6" id="KW-0547">Nucleotide-binding</keyword>
<dbReference type="PANTHER" id="PTHR10656:SF42">
    <property type="entry name" value="CYCLIC GMP-AMP SYNTHASE-LIKE PROTEIN-RELATED"/>
    <property type="match status" value="1"/>
</dbReference>
<keyword evidence="5" id="KW-0479">Metal-binding</keyword>